<protein>
    <recommendedName>
        <fullName evidence="1">Secreted protein CSS2 C-terminal domain-containing protein</fullName>
    </recommendedName>
</protein>
<evidence type="ECO:0000313" key="2">
    <source>
        <dbReference type="EMBL" id="KSA02345.1"/>
    </source>
</evidence>
<accession>A0A0V1Q1J0</accession>
<feature type="domain" description="Secreted protein CSS2 C-terminal" evidence="1">
    <location>
        <begin position="138"/>
        <end position="188"/>
    </location>
</feature>
<dbReference type="GeneID" id="26838912"/>
<dbReference type="AlphaFoldDB" id="A0A0V1Q1J0"/>
<dbReference type="OrthoDB" id="5059029at2759"/>
<gene>
    <name evidence="2" type="ORF">AC631_01903</name>
</gene>
<evidence type="ECO:0000313" key="3">
    <source>
        <dbReference type="Proteomes" id="UP000054251"/>
    </source>
</evidence>
<dbReference type="InterPro" id="IPR046624">
    <property type="entry name" value="CSS2_C"/>
</dbReference>
<name>A0A0V1Q1J0_9ASCO</name>
<reference evidence="2 3" key="1">
    <citation type="submission" date="2015-11" db="EMBL/GenBank/DDBJ databases">
        <title>The genome of Debaryomyces fabryi.</title>
        <authorList>
            <person name="Tafer H."/>
            <person name="Lopandic K."/>
        </authorList>
    </citation>
    <scope>NUCLEOTIDE SEQUENCE [LARGE SCALE GENOMIC DNA]</scope>
    <source>
        <strain evidence="2 3">CBS 789</strain>
    </source>
</reference>
<dbReference type="RefSeq" id="XP_015468447.1">
    <property type="nucleotide sequence ID" value="XM_015610733.1"/>
</dbReference>
<organism evidence="2 3">
    <name type="scientific">Debaryomyces fabryi</name>
    <dbReference type="NCBI Taxonomy" id="58627"/>
    <lineage>
        <taxon>Eukaryota</taxon>
        <taxon>Fungi</taxon>
        <taxon>Dikarya</taxon>
        <taxon>Ascomycota</taxon>
        <taxon>Saccharomycotina</taxon>
        <taxon>Pichiomycetes</taxon>
        <taxon>Debaryomycetaceae</taxon>
        <taxon>Debaryomyces</taxon>
    </lineage>
</organism>
<dbReference type="Pfam" id="PF20521">
    <property type="entry name" value="DUF6736"/>
    <property type="match status" value="1"/>
</dbReference>
<proteinExistence type="predicted"/>
<keyword evidence="3" id="KW-1185">Reference proteome</keyword>
<sequence length="218" mass="24063">MAGTDTRLYNCSGIITLYQDYLSNSEEVPEYIVYPKHSAISGGISGCTTFDDSPLSSVSDSTEHFNKQRNVYVYGTQTYTKRAAGVFLNLVTGFIEWASSHVESFKHMGPVCGTKDQLVRHNGSGYILRISIENNNIRGSDCDPTAQQEKIAGAIEEWIQGHGHLCGTWCMDLSHSGDWEGYISLGTGKNSIDVENCRNVFTWGSECTQVSNNGYTDK</sequence>
<dbReference type="Proteomes" id="UP000054251">
    <property type="component" value="Unassembled WGS sequence"/>
</dbReference>
<evidence type="ECO:0000259" key="1">
    <source>
        <dbReference type="Pfam" id="PF20521"/>
    </source>
</evidence>
<dbReference type="EMBL" id="LMYN01000029">
    <property type="protein sequence ID" value="KSA02345.1"/>
    <property type="molecule type" value="Genomic_DNA"/>
</dbReference>
<comment type="caution">
    <text evidence="2">The sequence shown here is derived from an EMBL/GenBank/DDBJ whole genome shotgun (WGS) entry which is preliminary data.</text>
</comment>